<dbReference type="AlphaFoldDB" id="A0A2G9T3E8"/>
<keyword evidence="2" id="KW-0560">Oxidoreductase</keyword>
<evidence type="ECO:0000313" key="3">
    <source>
        <dbReference type="EMBL" id="PIO52461.1"/>
    </source>
</evidence>
<dbReference type="SUPFAM" id="SSF51735">
    <property type="entry name" value="NAD(P)-binding Rossmann-fold domains"/>
    <property type="match status" value="1"/>
</dbReference>
<sequence length="79" mass="8788">ELRKTGDGRLSIIKLDVTCDESIKSAYKEVEKIVGEKGLTILLNNAGMWVKYFTDQEPNRADIIKNFDTNAASVAVLTQ</sequence>
<dbReference type="Gene3D" id="3.40.50.720">
    <property type="entry name" value="NAD(P)-binding Rossmann-like Domain"/>
    <property type="match status" value="1"/>
</dbReference>
<dbReference type="InterPro" id="IPR036291">
    <property type="entry name" value="NAD(P)-bd_dom_sf"/>
</dbReference>
<dbReference type="PANTHER" id="PTHR43544">
    <property type="entry name" value="SHORT-CHAIN DEHYDROGENASE/REDUCTASE"/>
    <property type="match status" value="1"/>
</dbReference>
<feature type="non-terminal residue" evidence="3">
    <location>
        <position position="79"/>
    </location>
</feature>
<evidence type="ECO:0000256" key="2">
    <source>
        <dbReference type="ARBA" id="ARBA00023002"/>
    </source>
</evidence>
<evidence type="ECO:0000256" key="1">
    <source>
        <dbReference type="ARBA" id="ARBA00022857"/>
    </source>
</evidence>
<keyword evidence="1" id="KW-0521">NADP</keyword>
<protein>
    <submittedName>
        <fullName evidence="3">Uncharacterized protein</fullName>
    </submittedName>
</protein>
<organism evidence="3 4">
    <name type="scientific">Teladorsagia circumcincta</name>
    <name type="common">Brown stomach worm</name>
    <name type="synonym">Ostertagia circumcincta</name>
    <dbReference type="NCBI Taxonomy" id="45464"/>
    <lineage>
        <taxon>Eukaryota</taxon>
        <taxon>Metazoa</taxon>
        <taxon>Ecdysozoa</taxon>
        <taxon>Nematoda</taxon>
        <taxon>Chromadorea</taxon>
        <taxon>Rhabditida</taxon>
        <taxon>Rhabditina</taxon>
        <taxon>Rhabditomorpha</taxon>
        <taxon>Strongyloidea</taxon>
        <taxon>Trichostrongylidae</taxon>
        <taxon>Teladorsagia</taxon>
    </lineage>
</organism>
<feature type="non-terminal residue" evidence="3">
    <location>
        <position position="1"/>
    </location>
</feature>
<dbReference type="Proteomes" id="UP000230423">
    <property type="component" value="Unassembled WGS sequence"/>
</dbReference>
<dbReference type="PANTHER" id="PTHR43544:SF7">
    <property type="entry name" value="NADB-LER2"/>
    <property type="match status" value="1"/>
</dbReference>
<gene>
    <name evidence="3" type="ORF">TELCIR_26233</name>
</gene>
<reference evidence="3 4" key="1">
    <citation type="submission" date="2015-09" db="EMBL/GenBank/DDBJ databases">
        <title>Draft genome of the parasitic nematode Teladorsagia circumcincta isolate WARC Sus (inbred).</title>
        <authorList>
            <person name="Mitreva M."/>
        </authorList>
    </citation>
    <scope>NUCLEOTIDE SEQUENCE [LARGE SCALE GENOMIC DNA]</scope>
    <source>
        <strain evidence="3 4">S</strain>
    </source>
</reference>
<evidence type="ECO:0000313" key="4">
    <source>
        <dbReference type="Proteomes" id="UP000230423"/>
    </source>
</evidence>
<dbReference type="GO" id="GO:0016491">
    <property type="term" value="F:oxidoreductase activity"/>
    <property type="evidence" value="ECO:0007669"/>
    <property type="project" value="UniProtKB-KW"/>
</dbReference>
<dbReference type="InterPro" id="IPR051468">
    <property type="entry name" value="Fungal_SecMetab_SDRs"/>
</dbReference>
<accession>A0A2G9T3E8</accession>
<dbReference type="Pfam" id="PF00106">
    <property type="entry name" value="adh_short"/>
    <property type="match status" value="1"/>
</dbReference>
<proteinExistence type="predicted"/>
<name>A0A2G9T3E8_TELCI</name>
<keyword evidence="4" id="KW-1185">Reference proteome</keyword>
<dbReference type="InterPro" id="IPR002347">
    <property type="entry name" value="SDR_fam"/>
</dbReference>
<dbReference type="EMBL" id="KZ428018">
    <property type="protein sequence ID" value="PIO52461.1"/>
    <property type="molecule type" value="Genomic_DNA"/>
</dbReference>
<dbReference type="OrthoDB" id="7289984at2759"/>
<dbReference type="GO" id="GO:0005737">
    <property type="term" value="C:cytoplasm"/>
    <property type="evidence" value="ECO:0007669"/>
    <property type="project" value="TreeGrafter"/>
</dbReference>